<comment type="caution">
    <text evidence="2">The sequence shown here is derived from an EMBL/GenBank/DDBJ whole genome shotgun (WGS) entry which is preliminary data.</text>
</comment>
<dbReference type="GO" id="GO:0003676">
    <property type="term" value="F:nucleic acid binding"/>
    <property type="evidence" value="ECO:0007669"/>
    <property type="project" value="InterPro"/>
</dbReference>
<evidence type="ECO:0000259" key="1">
    <source>
        <dbReference type="Pfam" id="PF13456"/>
    </source>
</evidence>
<dbReference type="CDD" id="cd06222">
    <property type="entry name" value="RNase_H_like"/>
    <property type="match status" value="1"/>
</dbReference>
<dbReference type="EMBL" id="JACGCM010001428">
    <property type="protein sequence ID" value="KAF6155254.1"/>
    <property type="molecule type" value="Genomic_DNA"/>
</dbReference>
<reference evidence="2 3" key="1">
    <citation type="journal article" date="2020" name="IScience">
        <title>Genome Sequencing of the Endangered Kingdonia uniflora (Circaeasteraceae, Ranunculales) Reveals Potential Mechanisms of Evolutionary Specialization.</title>
        <authorList>
            <person name="Sun Y."/>
            <person name="Deng T."/>
            <person name="Zhang A."/>
            <person name="Moore M.J."/>
            <person name="Landis J.B."/>
            <person name="Lin N."/>
            <person name="Zhang H."/>
            <person name="Zhang X."/>
            <person name="Huang J."/>
            <person name="Zhang X."/>
            <person name="Sun H."/>
            <person name="Wang H."/>
        </authorList>
    </citation>
    <scope>NUCLEOTIDE SEQUENCE [LARGE SCALE GENOMIC DNA]</scope>
    <source>
        <strain evidence="2">TB1705</strain>
        <tissue evidence="2">Leaf</tissue>
    </source>
</reference>
<dbReference type="InterPro" id="IPR053151">
    <property type="entry name" value="RNase_H-like"/>
</dbReference>
<organism evidence="2 3">
    <name type="scientific">Kingdonia uniflora</name>
    <dbReference type="NCBI Taxonomy" id="39325"/>
    <lineage>
        <taxon>Eukaryota</taxon>
        <taxon>Viridiplantae</taxon>
        <taxon>Streptophyta</taxon>
        <taxon>Embryophyta</taxon>
        <taxon>Tracheophyta</taxon>
        <taxon>Spermatophyta</taxon>
        <taxon>Magnoliopsida</taxon>
        <taxon>Ranunculales</taxon>
        <taxon>Circaeasteraceae</taxon>
        <taxon>Kingdonia</taxon>
    </lineage>
</organism>
<dbReference type="InterPro" id="IPR044730">
    <property type="entry name" value="RNase_H-like_dom_plant"/>
</dbReference>
<sequence>MKPLLSNLLREPPMEGIVLLNTDGSVKGDRDGYGGLARVTNGDCILSYSGRGPPVSMVYQEMKLIKRGLQLCIERGVKHIQVTTDSELMIAYIKRQKKPPWNCIHLLSLSTIV</sequence>
<dbReference type="InterPro" id="IPR036397">
    <property type="entry name" value="RNaseH_sf"/>
</dbReference>
<dbReference type="AlphaFoldDB" id="A0A7J7MKC9"/>
<dbReference type="InterPro" id="IPR012337">
    <property type="entry name" value="RNaseH-like_sf"/>
</dbReference>
<evidence type="ECO:0000313" key="3">
    <source>
        <dbReference type="Proteomes" id="UP000541444"/>
    </source>
</evidence>
<dbReference type="Gene3D" id="3.30.420.10">
    <property type="entry name" value="Ribonuclease H-like superfamily/Ribonuclease H"/>
    <property type="match status" value="1"/>
</dbReference>
<feature type="domain" description="RNase H type-1" evidence="1">
    <location>
        <begin position="21"/>
        <end position="98"/>
    </location>
</feature>
<keyword evidence="3" id="KW-1185">Reference proteome</keyword>
<dbReference type="GO" id="GO:0004523">
    <property type="term" value="F:RNA-DNA hybrid ribonuclease activity"/>
    <property type="evidence" value="ECO:0007669"/>
    <property type="project" value="InterPro"/>
</dbReference>
<dbReference type="OrthoDB" id="1937542at2759"/>
<dbReference type="Pfam" id="PF13456">
    <property type="entry name" value="RVT_3"/>
    <property type="match status" value="1"/>
</dbReference>
<evidence type="ECO:0000313" key="2">
    <source>
        <dbReference type="EMBL" id="KAF6155254.1"/>
    </source>
</evidence>
<dbReference type="PANTHER" id="PTHR47723">
    <property type="entry name" value="OS05G0353850 PROTEIN"/>
    <property type="match status" value="1"/>
</dbReference>
<dbReference type="PANTHER" id="PTHR47723:SF19">
    <property type="entry name" value="POLYNUCLEOTIDYL TRANSFERASE, RIBONUCLEASE H-LIKE SUPERFAMILY PROTEIN"/>
    <property type="match status" value="1"/>
</dbReference>
<dbReference type="InterPro" id="IPR002156">
    <property type="entry name" value="RNaseH_domain"/>
</dbReference>
<proteinExistence type="predicted"/>
<protein>
    <recommendedName>
        <fullName evidence="1">RNase H type-1 domain-containing protein</fullName>
    </recommendedName>
</protein>
<accession>A0A7J7MKC9</accession>
<dbReference type="Proteomes" id="UP000541444">
    <property type="component" value="Unassembled WGS sequence"/>
</dbReference>
<gene>
    <name evidence="2" type="ORF">GIB67_019780</name>
</gene>
<name>A0A7J7MKC9_9MAGN</name>
<dbReference type="SUPFAM" id="SSF53098">
    <property type="entry name" value="Ribonuclease H-like"/>
    <property type="match status" value="1"/>
</dbReference>